<evidence type="ECO:0000256" key="1">
    <source>
        <dbReference type="ARBA" id="ARBA00004651"/>
    </source>
</evidence>
<keyword evidence="7 8" id="KW-0472">Membrane</keyword>
<dbReference type="RefSeq" id="WP_075885731.1">
    <property type="nucleotide sequence ID" value="NZ_CAKOCV010000024.1"/>
</dbReference>
<evidence type="ECO:0000256" key="2">
    <source>
        <dbReference type="ARBA" id="ARBA00006939"/>
    </source>
</evidence>
<evidence type="ECO:0000256" key="8">
    <source>
        <dbReference type="SAM" id="Phobius"/>
    </source>
</evidence>
<dbReference type="GO" id="GO:0005385">
    <property type="term" value="F:zinc ion transmembrane transporter activity"/>
    <property type="evidence" value="ECO:0007669"/>
    <property type="project" value="TreeGrafter"/>
</dbReference>
<reference evidence="9 10" key="1">
    <citation type="submission" date="2016-11" db="EMBL/GenBank/DDBJ databases">
        <title>Description of two novel members of the family Erysipelotrichaceae: Ileibacterium lipovorans gen. nov., sp. nov. and Dubosiella newyorkensis, gen. nov., sp. nov.</title>
        <authorList>
            <person name="Cox L.M."/>
            <person name="Sohn J."/>
            <person name="Tyrrell K.L."/>
            <person name="Citron D.M."/>
            <person name="Lawson P.A."/>
            <person name="Patel N.B."/>
            <person name="Iizumi T."/>
            <person name="Perez-Perez G.I."/>
            <person name="Goldstein E.J."/>
            <person name="Blaser M.J."/>
        </authorList>
    </citation>
    <scope>NUCLEOTIDE SEQUENCE [LARGE SCALE GENOMIC DNA]</scope>
    <source>
        <strain evidence="9 10">NYU-BL-K8</strain>
    </source>
</reference>
<sequence length="253" mass="26244">MNSQLWMGLGLPLAGTVLGSALVFVLRGAIPQKTEKAMLGFAAGVMTAASIFSLILPAMEQSGWIPAAAGFLIGIGFLLLLDEIVPHMHVMSEEAEGLATPWSRTTKLFFAITLHNLPEGMAVGVVLAGVLDGSTAMSAAAALALSLGIALQNVPEGAVLSMPLHADGMSKSRAFWFGALSGVIEPVGAGLTILCRSWIQPFLPWLLAFAAGAMLYVVVEELVPQSQAGKHSNIGTVAFALGFAAMMVLDSAL</sequence>
<keyword evidence="5" id="KW-0862">Zinc</keyword>
<evidence type="ECO:0000313" key="10">
    <source>
        <dbReference type="Proteomes" id="UP000186758"/>
    </source>
</evidence>
<evidence type="ECO:0000256" key="7">
    <source>
        <dbReference type="ARBA" id="ARBA00023136"/>
    </source>
</evidence>
<dbReference type="GO" id="GO:0005886">
    <property type="term" value="C:plasma membrane"/>
    <property type="evidence" value="ECO:0007669"/>
    <property type="project" value="UniProtKB-SubCell"/>
</dbReference>
<dbReference type="PANTHER" id="PTHR11040">
    <property type="entry name" value="ZINC/IRON TRANSPORTER"/>
    <property type="match status" value="1"/>
</dbReference>
<evidence type="ECO:0000313" key="9">
    <source>
        <dbReference type="EMBL" id="OLU44258.1"/>
    </source>
</evidence>
<comment type="caution">
    <text evidence="9">The sequence shown here is derived from an EMBL/GenBank/DDBJ whole genome shotgun (WGS) entry which is preliminary data.</text>
</comment>
<evidence type="ECO:0000256" key="4">
    <source>
        <dbReference type="ARBA" id="ARBA00022692"/>
    </source>
</evidence>
<accession>A0A1Q9YIV9</accession>
<dbReference type="Proteomes" id="UP000186758">
    <property type="component" value="Unassembled WGS sequence"/>
</dbReference>
<keyword evidence="6 8" id="KW-1133">Transmembrane helix</keyword>
<protein>
    <submittedName>
        <fullName evidence="9">ZIP zinc transporter</fullName>
    </submittedName>
</protein>
<organism evidence="9 10">
    <name type="scientific">Faecalibaculum rodentium</name>
    <dbReference type="NCBI Taxonomy" id="1702221"/>
    <lineage>
        <taxon>Bacteria</taxon>
        <taxon>Bacillati</taxon>
        <taxon>Bacillota</taxon>
        <taxon>Erysipelotrichia</taxon>
        <taxon>Erysipelotrichales</taxon>
        <taxon>Erysipelotrichaceae</taxon>
        <taxon>Faecalibaculum</taxon>
    </lineage>
</organism>
<feature type="transmembrane region" description="Helical" evidence="8">
    <location>
        <begin position="136"/>
        <end position="154"/>
    </location>
</feature>
<feature type="transmembrane region" description="Helical" evidence="8">
    <location>
        <begin position="64"/>
        <end position="81"/>
    </location>
</feature>
<name>A0A1Q9YIV9_9FIRM</name>
<evidence type="ECO:0000256" key="3">
    <source>
        <dbReference type="ARBA" id="ARBA00022475"/>
    </source>
</evidence>
<evidence type="ECO:0000256" key="5">
    <source>
        <dbReference type="ARBA" id="ARBA00022833"/>
    </source>
</evidence>
<feature type="transmembrane region" description="Helical" evidence="8">
    <location>
        <begin position="6"/>
        <end position="26"/>
    </location>
</feature>
<dbReference type="EMBL" id="MPJZ01000073">
    <property type="protein sequence ID" value="OLU44258.1"/>
    <property type="molecule type" value="Genomic_DNA"/>
</dbReference>
<comment type="subcellular location">
    <subcellularLocation>
        <location evidence="1">Cell membrane</location>
        <topology evidence="1">Multi-pass membrane protein</topology>
    </subcellularLocation>
</comment>
<gene>
    <name evidence="9" type="ORF">BO223_08785</name>
</gene>
<dbReference type="PANTHER" id="PTHR11040:SF211">
    <property type="entry name" value="ZINC TRANSPORTER ZIP11"/>
    <property type="match status" value="1"/>
</dbReference>
<feature type="transmembrane region" description="Helical" evidence="8">
    <location>
        <begin position="231"/>
        <end position="249"/>
    </location>
</feature>
<dbReference type="AlphaFoldDB" id="A0A1Q9YIV9"/>
<comment type="similarity">
    <text evidence="2">Belongs to the ZIP transporter (TC 2.A.5) family.</text>
</comment>
<feature type="transmembrane region" description="Helical" evidence="8">
    <location>
        <begin position="174"/>
        <end position="195"/>
    </location>
</feature>
<dbReference type="InterPro" id="IPR003689">
    <property type="entry name" value="ZIP"/>
</dbReference>
<feature type="transmembrane region" description="Helical" evidence="8">
    <location>
        <begin position="38"/>
        <end position="58"/>
    </location>
</feature>
<keyword evidence="4 8" id="KW-0812">Transmembrane</keyword>
<feature type="transmembrane region" description="Helical" evidence="8">
    <location>
        <begin position="202"/>
        <end position="219"/>
    </location>
</feature>
<dbReference type="Pfam" id="PF02535">
    <property type="entry name" value="Zip"/>
    <property type="match status" value="1"/>
</dbReference>
<proteinExistence type="inferred from homology"/>
<keyword evidence="3" id="KW-1003">Cell membrane</keyword>
<evidence type="ECO:0000256" key="6">
    <source>
        <dbReference type="ARBA" id="ARBA00022989"/>
    </source>
</evidence>